<organism evidence="12 13">
    <name type="scientific">Planifilum fulgidum</name>
    <dbReference type="NCBI Taxonomy" id="201973"/>
    <lineage>
        <taxon>Bacteria</taxon>
        <taxon>Bacillati</taxon>
        <taxon>Bacillota</taxon>
        <taxon>Bacilli</taxon>
        <taxon>Bacillales</taxon>
        <taxon>Thermoactinomycetaceae</taxon>
        <taxon>Planifilum</taxon>
    </lineage>
</organism>
<dbReference type="CDD" id="cd00712">
    <property type="entry name" value="AsnB"/>
    <property type="match status" value="1"/>
</dbReference>
<proteinExistence type="inferred from homology"/>
<dbReference type="PANTHER" id="PTHR43284:SF1">
    <property type="entry name" value="ASPARAGINE SYNTHETASE"/>
    <property type="match status" value="1"/>
</dbReference>
<evidence type="ECO:0000313" key="13">
    <source>
        <dbReference type="Proteomes" id="UP000198661"/>
    </source>
</evidence>
<name>A0A1I2RUW8_9BACL</name>
<dbReference type="Gene3D" id="3.60.20.10">
    <property type="entry name" value="Glutamine Phosphoribosylpyrophosphate, subunit 1, domain 1"/>
    <property type="match status" value="1"/>
</dbReference>
<evidence type="ECO:0000256" key="5">
    <source>
        <dbReference type="ARBA" id="ARBA00022840"/>
    </source>
</evidence>
<dbReference type="RefSeq" id="WP_092040534.1">
    <property type="nucleotide sequence ID" value="NZ_FOOK01000032.1"/>
</dbReference>
<dbReference type="STRING" id="201973.SAMN04488025_1326"/>
<feature type="binding site" evidence="10">
    <location>
        <position position="263"/>
    </location>
    <ligand>
        <name>ATP</name>
        <dbReference type="ChEBI" id="CHEBI:30616"/>
    </ligand>
</feature>
<feature type="domain" description="Glutamine amidotransferase type-2" evidence="11">
    <location>
        <begin position="2"/>
        <end position="214"/>
    </location>
</feature>
<dbReference type="CDD" id="cd01991">
    <property type="entry name" value="Asn_synthase_B_C"/>
    <property type="match status" value="1"/>
</dbReference>
<comment type="similarity">
    <text evidence="2">Belongs to the asparagine synthetase family.</text>
</comment>
<evidence type="ECO:0000313" key="12">
    <source>
        <dbReference type="EMBL" id="SFG41556.1"/>
    </source>
</evidence>
<dbReference type="SUPFAM" id="SSF56235">
    <property type="entry name" value="N-terminal nucleophile aminohydrolases (Ntn hydrolases)"/>
    <property type="match status" value="1"/>
</dbReference>
<reference evidence="12 13" key="1">
    <citation type="submission" date="2016-10" db="EMBL/GenBank/DDBJ databases">
        <authorList>
            <person name="de Groot N.N."/>
        </authorList>
    </citation>
    <scope>NUCLEOTIDE SEQUENCE [LARGE SCALE GENOMIC DNA]</scope>
    <source>
        <strain evidence="12 13">DSM 44945</strain>
    </source>
</reference>
<dbReference type="SUPFAM" id="SSF52402">
    <property type="entry name" value="Adenine nucleotide alpha hydrolases-like"/>
    <property type="match status" value="1"/>
</dbReference>
<protein>
    <recommendedName>
        <fullName evidence="3">asparagine synthase (glutamine-hydrolyzing)</fullName>
        <ecNumber evidence="3">6.3.5.4</ecNumber>
    </recommendedName>
</protein>
<feature type="binding site" evidence="10">
    <location>
        <position position="100"/>
    </location>
    <ligand>
        <name>L-glutamine</name>
        <dbReference type="ChEBI" id="CHEBI:58359"/>
    </ligand>
</feature>
<evidence type="ECO:0000256" key="8">
    <source>
        <dbReference type="ARBA" id="ARBA00048741"/>
    </source>
</evidence>
<evidence type="ECO:0000256" key="1">
    <source>
        <dbReference type="ARBA" id="ARBA00005187"/>
    </source>
</evidence>
<feature type="binding site" evidence="10">
    <location>
        <position position="290"/>
    </location>
    <ligand>
        <name>ATP</name>
        <dbReference type="ChEBI" id="CHEBI:30616"/>
    </ligand>
</feature>
<dbReference type="GO" id="GO:0004066">
    <property type="term" value="F:asparagine synthase (glutamine-hydrolyzing) activity"/>
    <property type="evidence" value="ECO:0007669"/>
    <property type="project" value="UniProtKB-EC"/>
</dbReference>
<dbReference type="PROSITE" id="PS51278">
    <property type="entry name" value="GATASE_TYPE_2"/>
    <property type="match status" value="1"/>
</dbReference>
<keyword evidence="5 10" id="KW-0067">ATP-binding</keyword>
<accession>A0A1I2RUW8</accession>
<evidence type="ECO:0000256" key="7">
    <source>
        <dbReference type="ARBA" id="ARBA00022962"/>
    </source>
</evidence>
<dbReference type="InterPro" id="IPR051786">
    <property type="entry name" value="ASN_synthetase/amidase"/>
</dbReference>
<evidence type="ECO:0000256" key="9">
    <source>
        <dbReference type="PIRSR" id="PIRSR001589-1"/>
    </source>
</evidence>
<evidence type="ECO:0000256" key="10">
    <source>
        <dbReference type="PIRSR" id="PIRSR001589-2"/>
    </source>
</evidence>
<dbReference type="EMBL" id="FOOK01000032">
    <property type="protein sequence ID" value="SFG41556.1"/>
    <property type="molecule type" value="Genomic_DNA"/>
</dbReference>
<evidence type="ECO:0000256" key="2">
    <source>
        <dbReference type="ARBA" id="ARBA00005752"/>
    </source>
</evidence>
<dbReference type="EC" id="6.3.5.4" evidence="3"/>
<keyword evidence="4 10" id="KW-0547">Nucleotide-binding</keyword>
<dbReference type="GO" id="GO:0005524">
    <property type="term" value="F:ATP binding"/>
    <property type="evidence" value="ECO:0007669"/>
    <property type="project" value="UniProtKB-KW"/>
</dbReference>
<dbReference type="AlphaFoldDB" id="A0A1I2RUW8"/>
<comment type="catalytic activity">
    <reaction evidence="8">
        <text>L-aspartate + L-glutamine + ATP + H2O = L-asparagine + L-glutamate + AMP + diphosphate + H(+)</text>
        <dbReference type="Rhea" id="RHEA:12228"/>
        <dbReference type="ChEBI" id="CHEBI:15377"/>
        <dbReference type="ChEBI" id="CHEBI:15378"/>
        <dbReference type="ChEBI" id="CHEBI:29985"/>
        <dbReference type="ChEBI" id="CHEBI:29991"/>
        <dbReference type="ChEBI" id="CHEBI:30616"/>
        <dbReference type="ChEBI" id="CHEBI:33019"/>
        <dbReference type="ChEBI" id="CHEBI:58048"/>
        <dbReference type="ChEBI" id="CHEBI:58359"/>
        <dbReference type="ChEBI" id="CHEBI:456215"/>
        <dbReference type="EC" id="6.3.5.4"/>
    </reaction>
</comment>
<dbReference type="PIRSF" id="PIRSF001589">
    <property type="entry name" value="Asn_synthetase_glu-h"/>
    <property type="match status" value="1"/>
</dbReference>
<keyword evidence="6 9" id="KW-0061">Asparagine biosynthesis</keyword>
<dbReference type="OrthoDB" id="9763290at2"/>
<dbReference type="GO" id="GO:0006529">
    <property type="term" value="P:asparagine biosynthetic process"/>
    <property type="evidence" value="ECO:0007669"/>
    <property type="project" value="UniProtKB-KW"/>
</dbReference>
<evidence type="ECO:0000259" key="11">
    <source>
        <dbReference type="PROSITE" id="PS51278"/>
    </source>
</evidence>
<keyword evidence="13" id="KW-1185">Reference proteome</keyword>
<dbReference type="InterPro" id="IPR001962">
    <property type="entry name" value="Asn_synthase"/>
</dbReference>
<dbReference type="InterPro" id="IPR014729">
    <property type="entry name" value="Rossmann-like_a/b/a_fold"/>
</dbReference>
<dbReference type="Proteomes" id="UP000198661">
    <property type="component" value="Unassembled WGS sequence"/>
</dbReference>
<evidence type="ECO:0000256" key="3">
    <source>
        <dbReference type="ARBA" id="ARBA00012737"/>
    </source>
</evidence>
<keyword evidence="7 9" id="KW-0315">Glutamine amidotransferase</keyword>
<comment type="pathway">
    <text evidence="1">Amino-acid biosynthesis; L-asparagine biosynthesis; L-asparagine from L-aspartate (L-Gln route): step 1/1.</text>
</comment>
<dbReference type="InterPro" id="IPR029055">
    <property type="entry name" value="Ntn_hydrolases_N"/>
</dbReference>
<dbReference type="InterPro" id="IPR017932">
    <property type="entry name" value="GATase_2_dom"/>
</dbReference>
<dbReference type="PANTHER" id="PTHR43284">
    <property type="entry name" value="ASPARAGINE SYNTHETASE (GLUTAMINE-HYDROLYZING)"/>
    <property type="match status" value="1"/>
</dbReference>
<evidence type="ECO:0000256" key="6">
    <source>
        <dbReference type="ARBA" id="ARBA00022888"/>
    </source>
</evidence>
<dbReference type="Pfam" id="PF13537">
    <property type="entry name" value="GATase_7"/>
    <property type="match status" value="1"/>
</dbReference>
<keyword evidence="9" id="KW-0028">Amino-acid biosynthesis</keyword>
<dbReference type="InterPro" id="IPR006426">
    <property type="entry name" value="Asn_synth_AEB"/>
</dbReference>
<dbReference type="InterPro" id="IPR017535">
    <property type="entry name" value="Asparagine_synth"/>
</dbReference>
<dbReference type="InterPro" id="IPR033738">
    <property type="entry name" value="AsnB_N"/>
</dbReference>
<dbReference type="NCBIfam" id="TIGR03104">
    <property type="entry name" value="trio_amidotrans"/>
    <property type="match status" value="1"/>
</dbReference>
<dbReference type="GO" id="GO:0005829">
    <property type="term" value="C:cytosol"/>
    <property type="evidence" value="ECO:0007669"/>
    <property type="project" value="TreeGrafter"/>
</dbReference>
<dbReference type="Gene3D" id="3.40.50.620">
    <property type="entry name" value="HUPs"/>
    <property type="match status" value="1"/>
</dbReference>
<dbReference type="NCBIfam" id="TIGR01536">
    <property type="entry name" value="asn_synth_AEB"/>
    <property type="match status" value="1"/>
</dbReference>
<feature type="active site" description="For GATase activity" evidence="9">
    <location>
        <position position="2"/>
    </location>
</feature>
<feature type="binding site" evidence="10">
    <location>
        <begin position="366"/>
        <end position="367"/>
    </location>
    <ligand>
        <name>ATP</name>
        <dbReference type="ChEBI" id="CHEBI:30616"/>
    </ligand>
</feature>
<evidence type="ECO:0000256" key="4">
    <source>
        <dbReference type="ARBA" id="ARBA00022741"/>
    </source>
</evidence>
<dbReference type="Pfam" id="PF00733">
    <property type="entry name" value="Asn_synthase"/>
    <property type="match status" value="1"/>
</dbReference>
<gene>
    <name evidence="12" type="ORF">SAMN04488025_1326</name>
</gene>
<sequence length="588" mass="67437">MCGICGIIDLDDNRIQQNQLRSMLPPLERRGPDDEGWLVQPGVALGHRRLSIIDLTEKGRQPMVDEELGLTVVCNGEIYNFRELKRELTTMGYRFFSSSDTEVLLKAYHAWGDTFVTRLKGMFAFCLYDAKRRRCILGRDRLGIKPLYYVDEGSTFYFASNIQALMRADAVRPRLSKRALHHYLTFHGVIPAPLTIFENVQKLEPATLLVIESNGRKSKQTYWKLNFDEKWNLSEEEWIERLLHTLETSVKRRMVSDVRVGALLSGGVDSSLIVALMARMEPESLRTYSIGFEDVAGEEGNEFRYSDQVAEMFGTQHRKYFIDSRQLLPHLQDCIRNMSEPMTSHDAVGFYLLSREVSRETKVVLSGQGADEVFAGYHWYPRVNDGTGRPSDRYEKAFFDRDHLEILEALEPEYHGDDWSKQFVRDHFGMPGASHPVDRALRLDITVMLVDDPLKRVDNMTMSWGLEARVPFLDHELVELAAAMPPEIKLSGGGKGILKKAAERLLPRRIIYRKKGYFPVPALKYLRGEYLEFARDILLSDRARSRGLFRPAYVEKLLAAPEEHITVLGGSKLSQLALLEFWLEEMGC</sequence>